<accession>A0A165M5V6</accession>
<evidence type="ECO:0000256" key="2">
    <source>
        <dbReference type="SAM" id="Phobius"/>
    </source>
</evidence>
<protein>
    <submittedName>
        <fullName evidence="3">Uncharacterized protein</fullName>
    </submittedName>
</protein>
<dbReference type="Proteomes" id="UP000076727">
    <property type="component" value="Unassembled WGS sequence"/>
</dbReference>
<proteinExistence type="predicted"/>
<organism evidence="3 4">
    <name type="scientific">Daedalea quercina L-15889</name>
    <dbReference type="NCBI Taxonomy" id="1314783"/>
    <lineage>
        <taxon>Eukaryota</taxon>
        <taxon>Fungi</taxon>
        <taxon>Dikarya</taxon>
        <taxon>Basidiomycota</taxon>
        <taxon>Agaricomycotina</taxon>
        <taxon>Agaricomycetes</taxon>
        <taxon>Polyporales</taxon>
        <taxon>Fomitopsis</taxon>
    </lineage>
</organism>
<feature type="compositionally biased region" description="Polar residues" evidence="1">
    <location>
        <begin position="107"/>
        <end position="116"/>
    </location>
</feature>
<feature type="region of interest" description="Disordered" evidence="1">
    <location>
        <begin position="107"/>
        <end position="133"/>
    </location>
</feature>
<name>A0A165M5V6_9APHY</name>
<dbReference type="EMBL" id="KV429109">
    <property type="protein sequence ID" value="KZT65265.1"/>
    <property type="molecule type" value="Genomic_DNA"/>
</dbReference>
<evidence type="ECO:0000313" key="3">
    <source>
        <dbReference type="EMBL" id="KZT65265.1"/>
    </source>
</evidence>
<evidence type="ECO:0000256" key="1">
    <source>
        <dbReference type="SAM" id="MobiDB-lite"/>
    </source>
</evidence>
<keyword evidence="2" id="KW-0812">Transmembrane</keyword>
<sequence length="146" mass="16484">MYQVKAHSTHRTRAEYRADGKEGNVPAYPNLHIVQLLFAAYSTNERSGPCTQEPGQCSSIFVIFLDSVVSAGCTTIMIVAVFFRIQGLPVRRVILKSQERRRYTTHGDTFPTTRAVSSDLRPQASGLRSQMDHDRTHNAQPWYLVT</sequence>
<reference evidence="3 4" key="1">
    <citation type="journal article" date="2016" name="Mol. Biol. Evol.">
        <title>Comparative Genomics of Early-Diverging Mushroom-Forming Fungi Provides Insights into the Origins of Lignocellulose Decay Capabilities.</title>
        <authorList>
            <person name="Nagy L.G."/>
            <person name="Riley R."/>
            <person name="Tritt A."/>
            <person name="Adam C."/>
            <person name="Daum C."/>
            <person name="Floudas D."/>
            <person name="Sun H."/>
            <person name="Yadav J.S."/>
            <person name="Pangilinan J."/>
            <person name="Larsson K.H."/>
            <person name="Matsuura K."/>
            <person name="Barry K."/>
            <person name="Labutti K."/>
            <person name="Kuo R."/>
            <person name="Ohm R.A."/>
            <person name="Bhattacharya S.S."/>
            <person name="Shirouzu T."/>
            <person name="Yoshinaga Y."/>
            <person name="Martin F.M."/>
            <person name="Grigoriev I.V."/>
            <person name="Hibbett D.S."/>
        </authorList>
    </citation>
    <scope>NUCLEOTIDE SEQUENCE [LARGE SCALE GENOMIC DNA]</scope>
    <source>
        <strain evidence="3 4">L-15889</strain>
    </source>
</reference>
<dbReference type="AlphaFoldDB" id="A0A165M5V6"/>
<keyword evidence="4" id="KW-1185">Reference proteome</keyword>
<evidence type="ECO:0000313" key="4">
    <source>
        <dbReference type="Proteomes" id="UP000076727"/>
    </source>
</evidence>
<gene>
    <name evidence="3" type="ORF">DAEQUDRAFT_731664</name>
</gene>
<keyword evidence="2" id="KW-1133">Transmembrane helix</keyword>
<keyword evidence="2" id="KW-0472">Membrane</keyword>
<feature type="non-terminal residue" evidence="3">
    <location>
        <position position="146"/>
    </location>
</feature>
<feature type="transmembrane region" description="Helical" evidence="2">
    <location>
        <begin position="60"/>
        <end position="83"/>
    </location>
</feature>